<dbReference type="RefSeq" id="WP_082664232.1">
    <property type="nucleotide sequence ID" value="NZ_JBHSQC010000015.1"/>
</dbReference>
<dbReference type="Gene3D" id="3.40.50.1000">
    <property type="entry name" value="HAD superfamily/HAD-like"/>
    <property type="match status" value="1"/>
</dbReference>
<evidence type="ECO:0000313" key="6">
    <source>
        <dbReference type="EMBL" id="MFD1799804.1"/>
    </source>
</evidence>
<comment type="caution">
    <text evidence="6">The sequence shown here is derived from an EMBL/GenBank/DDBJ whole genome shotgun (WGS) entry which is preliminary data.</text>
</comment>
<dbReference type="NCBIfam" id="TIGR01509">
    <property type="entry name" value="HAD-SF-IA-v3"/>
    <property type="match status" value="1"/>
</dbReference>
<evidence type="ECO:0000256" key="2">
    <source>
        <dbReference type="ARBA" id="ARBA00006171"/>
    </source>
</evidence>
<dbReference type="InterPro" id="IPR036412">
    <property type="entry name" value="HAD-like_sf"/>
</dbReference>
<dbReference type="PRINTS" id="PR00413">
    <property type="entry name" value="HADHALOGNASE"/>
</dbReference>
<dbReference type="Proteomes" id="UP001597285">
    <property type="component" value="Unassembled WGS sequence"/>
</dbReference>
<dbReference type="SFLD" id="SFLDG01135">
    <property type="entry name" value="C1.5.6:_HAD__Beta-PGM__Phospha"/>
    <property type="match status" value="1"/>
</dbReference>
<dbReference type="SUPFAM" id="SSF56784">
    <property type="entry name" value="HAD-like"/>
    <property type="match status" value="1"/>
</dbReference>
<dbReference type="InterPro" id="IPR023214">
    <property type="entry name" value="HAD_sf"/>
</dbReference>
<evidence type="ECO:0000256" key="3">
    <source>
        <dbReference type="ARBA" id="ARBA00022723"/>
    </source>
</evidence>
<comment type="cofactor">
    <cofactor evidence="1">
        <name>Mg(2+)</name>
        <dbReference type="ChEBI" id="CHEBI:18420"/>
    </cofactor>
</comment>
<dbReference type="InterPro" id="IPR051600">
    <property type="entry name" value="Beta-PGM-like"/>
</dbReference>
<evidence type="ECO:0000256" key="5">
    <source>
        <dbReference type="ARBA" id="ARBA00023277"/>
    </source>
</evidence>
<dbReference type="SFLD" id="SFLDS00003">
    <property type="entry name" value="Haloacid_Dehalogenase"/>
    <property type="match status" value="1"/>
</dbReference>
<sequence length="213" mass="24721">MIKAVIFDMDGVIVDTEPVYYERLHEFFKHNNIHPEIEELDNIVGSSSVDTWDAIQRIWGKELDKNQYEEEYNEFHENKPVDFKEIVDQDITVVLEWLTKEKYKIGLASSSSYDDIQEVLEQCNIKHYFHSVLSGEMFEQSKPNPEIYLKTAEALEVQPDECLVIEDSTYGIMAGKAAGMYVLAKEDNRFNFNQGLADGKIQRLKQVITELKN</sequence>
<evidence type="ECO:0000313" key="7">
    <source>
        <dbReference type="Proteomes" id="UP001597285"/>
    </source>
</evidence>
<keyword evidence="5" id="KW-0119">Carbohydrate metabolism</keyword>
<keyword evidence="4" id="KW-0460">Magnesium</keyword>
<dbReference type="InterPro" id="IPR023198">
    <property type="entry name" value="PGP-like_dom2"/>
</dbReference>
<evidence type="ECO:0000256" key="4">
    <source>
        <dbReference type="ARBA" id="ARBA00022842"/>
    </source>
</evidence>
<dbReference type="PANTHER" id="PTHR46193">
    <property type="entry name" value="6-PHOSPHOGLUCONATE PHOSPHATASE"/>
    <property type="match status" value="1"/>
</dbReference>
<name>A0ABW4NMZ0_9LACT</name>
<dbReference type="Pfam" id="PF13419">
    <property type="entry name" value="HAD_2"/>
    <property type="match status" value="1"/>
</dbReference>
<keyword evidence="7" id="KW-1185">Reference proteome</keyword>
<reference evidence="7" key="1">
    <citation type="journal article" date="2019" name="Int. J. Syst. Evol. Microbiol.">
        <title>The Global Catalogue of Microorganisms (GCM) 10K type strain sequencing project: providing services to taxonomists for standard genome sequencing and annotation.</title>
        <authorList>
            <consortium name="The Broad Institute Genomics Platform"/>
            <consortium name="The Broad Institute Genome Sequencing Center for Infectious Disease"/>
            <person name="Wu L."/>
            <person name="Ma J."/>
        </authorList>
    </citation>
    <scope>NUCLEOTIDE SEQUENCE [LARGE SCALE GENOMIC DNA]</scope>
    <source>
        <strain evidence="7">KCTC 42143</strain>
    </source>
</reference>
<accession>A0ABW4NMZ0</accession>
<dbReference type="SFLD" id="SFLDG01129">
    <property type="entry name" value="C1.5:_HAD__Beta-PGM__Phosphata"/>
    <property type="match status" value="1"/>
</dbReference>
<organism evidence="6 7">
    <name type="scientific">Carnobacterium antarcticum</name>
    <dbReference type="NCBI Taxonomy" id="2126436"/>
    <lineage>
        <taxon>Bacteria</taxon>
        <taxon>Bacillati</taxon>
        <taxon>Bacillota</taxon>
        <taxon>Bacilli</taxon>
        <taxon>Lactobacillales</taxon>
        <taxon>Carnobacteriaceae</taxon>
        <taxon>Carnobacterium</taxon>
    </lineage>
</organism>
<dbReference type="InterPro" id="IPR006439">
    <property type="entry name" value="HAD-SF_hydro_IA"/>
</dbReference>
<evidence type="ECO:0000256" key="1">
    <source>
        <dbReference type="ARBA" id="ARBA00001946"/>
    </source>
</evidence>
<proteinExistence type="inferred from homology"/>
<dbReference type="PANTHER" id="PTHR46193:SF18">
    <property type="entry name" value="HEXITOL PHOSPHATASE B"/>
    <property type="match status" value="1"/>
</dbReference>
<keyword evidence="3" id="KW-0479">Metal-binding</keyword>
<protein>
    <submittedName>
        <fullName evidence="6">HAD family hydrolase</fullName>
    </submittedName>
</protein>
<dbReference type="EMBL" id="JBHUFF010000014">
    <property type="protein sequence ID" value="MFD1799804.1"/>
    <property type="molecule type" value="Genomic_DNA"/>
</dbReference>
<dbReference type="InterPro" id="IPR041492">
    <property type="entry name" value="HAD_2"/>
</dbReference>
<gene>
    <name evidence="6" type="ORF">ACFSBK_08085</name>
</gene>
<dbReference type="NCBIfam" id="TIGR01549">
    <property type="entry name" value="HAD-SF-IA-v1"/>
    <property type="match status" value="1"/>
</dbReference>
<dbReference type="GO" id="GO:0016787">
    <property type="term" value="F:hydrolase activity"/>
    <property type="evidence" value="ECO:0007669"/>
    <property type="project" value="UniProtKB-KW"/>
</dbReference>
<dbReference type="Gene3D" id="1.10.150.240">
    <property type="entry name" value="Putative phosphatase, domain 2"/>
    <property type="match status" value="1"/>
</dbReference>
<comment type="similarity">
    <text evidence="2">Belongs to the HAD-like hydrolase superfamily. CbbY/CbbZ/Gph/YieH family.</text>
</comment>
<keyword evidence="6" id="KW-0378">Hydrolase</keyword>